<proteinExistence type="predicted"/>
<gene>
    <name evidence="1" type="ORF">CPB83DRAFT_740334</name>
</gene>
<accession>A0A9P6ENZ0</accession>
<dbReference type="PANTHER" id="PTHR34883">
    <property type="entry name" value="SERINE-RICH PROTEIN, PUTATIVE-RELATED-RELATED"/>
    <property type="match status" value="1"/>
</dbReference>
<dbReference type="Gene3D" id="2.60.40.420">
    <property type="entry name" value="Cupredoxins - blue copper proteins"/>
    <property type="match status" value="2"/>
</dbReference>
<dbReference type="OrthoDB" id="1921208at2759"/>
<dbReference type="InterPro" id="IPR008972">
    <property type="entry name" value="Cupredoxin"/>
</dbReference>
<evidence type="ECO:0000313" key="1">
    <source>
        <dbReference type="EMBL" id="KAF9532059.1"/>
    </source>
</evidence>
<dbReference type="Proteomes" id="UP000807306">
    <property type="component" value="Unassembled WGS sequence"/>
</dbReference>
<keyword evidence="2" id="KW-1185">Reference proteome</keyword>
<evidence type="ECO:0000313" key="2">
    <source>
        <dbReference type="Proteomes" id="UP000807306"/>
    </source>
</evidence>
<dbReference type="SUPFAM" id="SSF49503">
    <property type="entry name" value="Cupredoxins"/>
    <property type="match status" value="2"/>
</dbReference>
<sequence length="340" mass="35137">SLGLALMPFVSAVVHDIQVGAGGKLVYSPEAIAASPGDQVVFHFNPKNHTVTQSAFANPCGRKDGGFNSGFQPVPANQTDNLPTYTVQVNDTNPIWVYCAQAANTAATHCGAGMVFAINCGLDGAPNSFTNFKNAALAIGTSLKANAPSSTAAAQAYTTAAYGGYTIPVAPTPVPVTVPVTLGTETWTTTYASYPNSPAPTPASAEGQVIKVVVGGPNGKLTFDPSRVSASPRDTIVFEFHEKNHTVTQSAFDDPCRPLKASGTASAGFDSGFQASDGTTLPTWNYTVKDTAPVWAYCRQGNHCGAGMVFAINSDESSPRSFQAFQDVAKGLNGTAAAAS</sequence>
<feature type="non-terminal residue" evidence="1">
    <location>
        <position position="1"/>
    </location>
</feature>
<dbReference type="PANTHER" id="PTHR34883:SF15">
    <property type="entry name" value="EXTRACELLULAR SERINE-RICH PROTEIN"/>
    <property type="match status" value="1"/>
</dbReference>
<comment type="caution">
    <text evidence="1">The sequence shown here is derived from an EMBL/GenBank/DDBJ whole genome shotgun (WGS) entry which is preliminary data.</text>
</comment>
<dbReference type="CDD" id="cd00920">
    <property type="entry name" value="Cupredoxin"/>
    <property type="match status" value="2"/>
</dbReference>
<feature type="non-terminal residue" evidence="1">
    <location>
        <position position="340"/>
    </location>
</feature>
<organism evidence="1 2">
    <name type="scientific">Crepidotus variabilis</name>
    <dbReference type="NCBI Taxonomy" id="179855"/>
    <lineage>
        <taxon>Eukaryota</taxon>
        <taxon>Fungi</taxon>
        <taxon>Dikarya</taxon>
        <taxon>Basidiomycota</taxon>
        <taxon>Agaricomycotina</taxon>
        <taxon>Agaricomycetes</taxon>
        <taxon>Agaricomycetidae</taxon>
        <taxon>Agaricales</taxon>
        <taxon>Agaricineae</taxon>
        <taxon>Crepidotaceae</taxon>
        <taxon>Crepidotus</taxon>
    </lineage>
</organism>
<name>A0A9P6ENZ0_9AGAR</name>
<dbReference type="InterPro" id="IPR052953">
    <property type="entry name" value="Ser-rich/MCO-related"/>
</dbReference>
<protein>
    <submittedName>
        <fullName evidence="1">Cupredoxin</fullName>
    </submittedName>
</protein>
<dbReference type="EMBL" id="MU157833">
    <property type="protein sequence ID" value="KAF9532059.1"/>
    <property type="molecule type" value="Genomic_DNA"/>
</dbReference>
<dbReference type="AlphaFoldDB" id="A0A9P6ENZ0"/>
<reference evidence="1" key="1">
    <citation type="submission" date="2020-11" db="EMBL/GenBank/DDBJ databases">
        <authorList>
            <consortium name="DOE Joint Genome Institute"/>
            <person name="Ahrendt S."/>
            <person name="Riley R."/>
            <person name="Andreopoulos W."/>
            <person name="Labutti K."/>
            <person name="Pangilinan J."/>
            <person name="Ruiz-Duenas F.J."/>
            <person name="Barrasa J.M."/>
            <person name="Sanchez-Garcia M."/>
            <person name="Camarero S."/>
            <person name="Miyauchi S."/>
            <person name="Serrano A."/>
            <person name="Linde D."/>
            <person name="Babiker R."/>
            <person name="Drula E."/>
            <person name="Ayuso-Fernandez I."/>
            <person name="Pacheco R."/>
            <person name="Padilla G."/>
            <person name="Ferreira P."/>
            <person name="Barriuso J."/>
            <person name="Kellner H."/>
            <person name="Castanera R."/>
            <person name="Alfaro M."/>
            <person name="Ramirez L."/>
            <person name="Pisabarro A.G."/>
            <person name="Kuo A."/>
            <person name="Tritt A."/>
            <person name="Lipzen A."/>
            <person name="He G."/>
            <person name="Yan M."/>
            <person name="Ng V."/>
            <person name="Cullen D."/>
            <person name="Martin F."/>
            <person name="Rosso M.-N."/>
            <person name="Henrissat B."/>
            <person name="Hibbett D."/>
            <person name="Martinez A.T."/>
            <person name="Grigoriev I.V."/>
        </authorList>
    </citation>
    <scope>NUCLEOTIDE SEQUENCE</scope>
    <source>
        <strain evidence="1">CBS 506.95</strain>
    </source>
</reference>